<feature type="region of interest" description="Disordered" evidence="1">
    <location>
        <begin position="78"/>
        <end position="110"/>
    </location>
</feature>
<keyword evidence="4" id="KW-1185">Reference proteome</keyword>
<feature type="region of interest" description="Disordered" evidence="1">
    <location>
        <begin position="178"/>
        <end position="372"/>
    </location>
</feature>
<sequence>MKQARRITPELVSPSQLQIVQPAFAAAQTQLQRSEQNLTLKEQAAFAKEHLPAGRRLYVDLSQRCDFDFKKLLKDAKASEKQKEGTSAPEPEPAVTKSGPLELGQKAAGGDAYSSVVQRLQKLYMMGAGDNSDSDQEGSIDQAQDDASDGEDGDLGKRETYDNDDTFIDDSEYVEYFSGDRHKPKYDGFFINRGPIEKSDTRLDGVSDIPRKKKRKVTADQAADPEAAPPKRLKPAKMTPQGAKRPAPGKSLVQDLDKPKVKRPKVDGAAAPKPKRKIQPEAMQPEAKASQPAPGAEPSHAPASQQQPEAQLANSSMSLAALAAAAGASENQEQPIKQPPASPQAGVAADIPVRPPLPVPKMTAGQRPPVPASSEALAAIQPSTLQEGGGSAMEAAAGLLNISRSPPASHGLPRQGSTEAGRLASPAMPGTPVPATARLDLMSAELEAQLAALQAAAIASPAREPKQDAKKQKSIPKQLKEMLPALSCTLNRDMEAMTEEDGKALKRSVIDHLMTFMEVFTSRSNLTARLGSLWTEVQASFNITKSHLLEEIKKQLNEGDMHLRQGPGDAQPGAPLPDVKLLDTFLMSRDLQNNLAMWVEHMHLVRGKSLQGHGTELAQEVATWIPGLQAASILPMLSQVKRRKSGSKLRQATLKQEKPAVGGPASLASVGSGPSDLGAESKVPAVIPAGPSSTGAHMQTTAAAPAAAAAAAAADQPEPVAAAPAEPASVPSTAAGVAPSAEAAPAAAPSSLPSSGGGGSAAGQHLLPTAPSVAQCIDAAICKGADRVLLNETQARIRGGTARDVIARVLMFAGPEGLSVRDMIHQAAALQVAAWEWSRSRQTNVSGVINSEPNFVHVGNSKYAHRAFPGVVEKPKHKGPQAQGASSGPRAGPAPAQPAVTSAALEVPQAALADPVADPVDAWREEDLGDAHTQPEQSQATA</sequence>
<dbReference type="InterPro" id="IPR014840">
    <property type="entry name" value="HRD"/>
</dbReference>
<dbReference type="Pfam" id="PF08729">
    <property type="entry name" value="HUN"/>
    <property type="match status" value="1"/>
</dbReference>
<feature type="compositionally biased region" description="Low complexity" evidence="1">
    <location>
        <begin position="907"/>
        <end position="920"/>
    </location>
</feature>
<feature type="region of interest" description="Disordered" evidence="1">
    <location>
        <begin position="404"/>
        <end position="429"/>
    </location>
</feature>
<dbReference type="GO" id="GO:0005634">
    <property type="term" value="C:nucleus"/>
    <property type="evidence" value="ECO:0007669"/>
    <property type="project" value="TreeGrafter"/>
</dbReference>
<proteinExistence type="predicted"/>
<dbReference type="PANTHER" id="PTHR21669:SF28">
    <property type="entry name" value="YEMANUCLEIN"/>
    <property type="match status" value="1"/>
</dbReference>
<name>A0AAW1TIS4_9CHLO</name>
<evidence type="ECO:0000313" key="4">
    <source>
        <dbReference type="Proteomes" id="UP001485043"/>
    </source>
</evidence>
<dbReference type="GO" id="GO:0006325">
    <property type="term" value="P:chromatin organization"/>
    <property type="evidence" value="ECO:0007669"/>
    <property type="project" value="TreeGrafter"/>
</dbReference>
<reference evidence="3 4" key="1">
    <citation type="journal article" date="2024" name="Nat. Commun.">
        <title>Phylogenomics reveals the evolutionary origins of lichenization in chlorophyte algae.</title>
        <authorList>
            <person name="Puginier C."/>
            <person name="Libourel C."/>
            <person name="Otte J."/>
            <person name="Skaloud P."/>
            <person name="Haon M."/>
            <person name="Grisel S."/>
            <person name="Petersen M."/>
            <person name="Berrin J.G."/>
            <person name="Delaux P.M."/>
            <person name="Dal Grande F."/>
            <person name="Keller J."/>
        </authorList>
    </citation>
    <scope>NUCLEOTIDE SEQUENCE [LARGE SCALE GENOMIC DNA]</scope>
    <source>
        <strain evidence="3 4">SAG 2523</strain>
    </source>
</reference>
<gene>
    <name evidence="3" type="ORF">WJX84_003745</name>
</gene>
<comment type="caution">
    <text evidence="3">The sequence shown here is derived from an EMBL/GenBank/DDBJ whole genome shotgun (WGS) entry which is preliminary data.</text>
</comment>
<dbReference type="PANTHER" id="PTHR21669">
    <property type="entry name" value="CAPZ-INTERACTING PROTEIN AND RELATED PROTEINS"/>
    <property type="match status" value="1"/>
</dbReference>
<protein>
    <recommendedName>
        <fullName evidence="2">Hpc2-related domain-containing protein</fullName>
    </recommendedName>
</protein>
<dbReference type="EMBL" id="JALJOV010000024">
    <property type="protein sequence ID" value="KAK9868522.1"/>
    <property type="molecule type" value="Genomic_DNA"/>
</dbReference>
<evidence type="ECO:0000256" key="1">
    <source>
        <dbReference type="SAM" id="MobiDB-lite"/>
    </source>
</evidence>
<feature type="compositionally biased region" description="Basic and acidic residues" evidence="1">
    <location>
        <begin position="921"/>
        <end position="930"/>
    </location>
</feature>
<feature type="compositionally biased region" description="Polar residues" evidence="1">
    <location>
        <begin position="691"/>
        <end position="700"/>
    </location>
</feature>
<feature type="region of interest" description="Disordered" evidence="1">
    <location>
        <begin position="644"/>
        <end position="701"/>
    </location>
</feature>
<evidence type="ECO:0000313" key="3">
    <source>
        <dbReference type="EMBL" id="KAK9868522.1"/>
    </source>
</evidence>
<dbReference type="Proteomes" id="UP001485043">
    <property type="component" value="Unassembled WGS sequence"/>
</dbReference>
<feature type="compositionally biased region" description="Low complexity" evidence="1">
    <location>
        <begin position="881"/>
        <end position="899"/>
    </location>
</feature>
<feature type="compositionally biased region" description="Low complexity" evidence="1">
    <location>
        <begin position="741"/>
        <end position="754"/>
    </location>
</feature>
<feature type="region of interest" description="Disordered" evidence="1">
    <location>
        <begin position="127"/>
        <end position="165"/>
    </location>
</feature>
<accession>A0AAW1TIS4</accession>
<organism evidence="3 4">
    <name type="scientific">Apatococcus fuscideae</name>
    <dbReference type="NCBI Taxonomy" id="2026836"/>
    <lineage>
        <taxon>Eukaryota</taxon>
        <taxon>Viridiplantae</taxon>
        <taxon>Chlorophyta</taxon>
        <taxon>core chlorophytes</taxon>
        <taxon>Trebouxiophyceae</taxon>
        <taxon>Chlorellales</taxon>
        <taxon>Chlorellaceae</taxon>
        <taxon>Apatococcus</taxon>
    </lineage>
</organism>
<feature type="compositionally biased region" description="Low complexity" evidence="1">
    <location>
        <begin position="310"/>
        <end position="329"/>
    </location>
</feature>
<dbReference type="AlphaFoldDB" id="A0AAW1TIS4"/>
<feature type="domain" description="Hpc2-related" evidence="2">
    <location>
        <begin position="152"/>
        <end position="197"/>
    </location>
</feature>
<evidence type="ECO:0000259" key="2">
    <source>
        <dbReference type="Pfam" id="PF08729"/>
    </source>
</evidence>
<feature type="compositionally biased region" description="Acidic residues" evidence="1">
    <location>
        <begin position="132"/>
        <end position="153"/>
    </location>
</feature>
<feature type="region of interest" description="Disordered" evidence="1">
    <location>
        <begin position="872"/>
        <end position="942"/>
    </location>
</feature>
<feature type="region of interest" description="Disordered" evidence="1">
    <location>
        <begin position="741"/>
        <end position="763"/>
    </location>
</feature>
<feature type="compositionally biased region" description="Basic and acidic residues" evidence="1">
    <location>
        <begin position="195"/>
        <end position="205"/>
    </location>
</feature>